<evidence type="ECO:0000313" key="3">
    <source>
        <dbReference type="EMBL" id="PHT94740.1"/>
    </source>
</evidence>
<dbReference type="InterPro" id="IPR029058">
    <property type="entry name" value="AB_hydrolase_fold"/>
</dbReference>
<evidence type="ECO:0000259" key="2">
    <source>
        <dbReference type="Pfam" id="PF07859"/>
    </source>
</evidence>
<name>A0A2G3AKK5_CAPAN</name>
<dbReference type="InterPro" id="IPR013094">
    <property type="entry name" value="AB_hydrolase_3"/>
</dbReference>
<dbReference type="InterPro" id="IPR050466">
    <property type="entry name" value="Carboxylest/Gibb_receptor"/>
</dbReference>
<dbReference type="AlphaFoldDB" id="A0A2G3AKK5"/>
<sequence>MASNTEEAAVDMSPFFILYKDGSINRLRPDVNAPLCDDPQAPVRSKDVVIQPETGVSARLFLPKITDPNRKLPLVIYIHGGAFCIGSPRSIVFHSFISTLVEKANFIAVSVDYRLAPEHPFSATYEDSWAAFEWVISHVNGKGSDSWLNDHADFSKIFVGGESAGGNITNDVAVRAGVANLDSSIKIIGIFLVHPYFGIENDLLYKALNPTIADKYSEDPRLNPLIDPRLKSMACKKVLFFVAENDPLKKGAMDYYEGLKKSEWKGEVDIMETKGEGHCFHFFNPMSEKAVAIVDKLVGFLKQGYLLGFILRLFLTEFWFFSSYI</sequence>
<organism evidence="3 4">
    <name type="scientific">Capsicum annuum</name>
    <name type="common">Capsicum pepper</name>
    <dbReference type="NCBI Taxonomy" id="4072"/>
    <lineage>
        <taxon>Eukaryota</taxon>
        <taxon>Viridiplantae</taxon>
        <taxon>Streptophyta</taxon>
        <taxon>Embryophyta</taxon>
        <taxon>Tracheophyta</taxon>
        <taxon>Spermatophyta</taxon>
        <taxon>Magnoliopsida</taxon>
        <taxon>eudicotyledons</taxon>
        <taxon>Gunneridae</taxon>
        <taxon>Pentapetalae</taxon>
        <taxon>asterids</taxon>
        <taxon>lamiids</taxon>
        <taxon>Solanales</taxon>
        <taxon>Solanaceae</taxon>
        <taxon>Solanoideae</taxon>
        <taxon>Capsiceae</taxon>
        <taxon>Capsicum</taxon>
    </lineage>
</organism>
<reference evidence="3 4" key="2">
    <citation type="journal article" date="2017" name="Genome Biol.">
        <title>New reference genome sequences of hot pepper reveal the massive evolution of plant disease-resistance genes by retroduplication.</title>
        <authorList>
            <person name="Kim S."/>
            <person name="Park J."/>
            <person name="Yeom S.I."/>
            <person name="Kim Y.M."/>
            <person name="Seo E."/>
            <person name="Kim K.T."/>
            <person name="Kim M.S."/>
            <person name="Lee J.M."/>
            <person name="Cheong K."/>
            <person name="Shin H.S."/>
            <person name="Kim S.B."/>
            <person name="Han K."/>
            <person name="Lee J."/>
            <person name="Park M."/>
            <person name="Lee H.A."/>
            <person name="Lee H.Y."/>
            <person name="Lee Y."/>
            <person name="Oh S."/>
            <person name="Lee J.H."/>
            <person name="Choi E."/>
            <person name="Choi E."/>
            <person name="Lee S.E."/>
            <person name="Jeon J."/>
            <person name="Kim H."/>
            <person name="Choi G."/>
            <person name="Song H."/>
            <person name="Lee J."/>
            <person name="Lee S.C."/>
            <person name="Kwon J.K."/>
            <person name="Lee H.Y."/>
            <person name="Koo N."/>
            <person name="Hong Y."/>
            <person name="Kim R.W."/>
            <person name="Kang W.H."/>
            <person name="Huh J.H."/>
            <person name="Kang B.C."/>
            <person name="Yang T.J."/>
            <person name="Lee Y.H."/>
            <person name="Bennetzen J.L."/>
            <person name="Choi D."/>
        </authorList>
    </citation>
    <scope>NUCLEOTIDE SEQUENCE [LARGE SCALE GENOMIC DNA]</scope>
    <source>
        <strain evidence="4">cv. CM334</strain>
    </source>
</reference>
<dbReference type="Proteomes" id="UP000222542">
    <property type="component" value="Unassembled WGS sequence"/>
</dbReference>
<dbReference type="SUPFAM" id="SSF53474">
    <property type="entry name" value="alpha/beta-Hydrolases"/>
    <property type="match status" value="1"/>
</dbReference>
<dbReference type="Pfam" id="PF07859">
    <property type="entry name" value="Abhydrolase_3"/>
    <property type="match status" value="1"/>
</dbReference>
<feature type="domain" description="Alpha/beta hydrolase fold-3" evidence="2">
    <location>
        <begin position="75"/>
        <end position="281"/>
    </location>
</feature>
<dbReference type="Gene3D" id="3.40.50.1820">
    <property type="entry name" value="alpha/beta hydrolase"/>
    <property type="match status" value="1"/>
</dbReference>
<dbReference type="Gramene" id="PHT94740">
    <property type="protein sequence ID" value="PHT94740"/>
    <property type="gene ID" value="T459_02622"/>
</dbReference>
<proteinExistence type="inferred from homology"/>
<comment type="similarity">
    <text evidence="1">Belongs to the 'GDXG' lipolytic enzyme family.</text>
</comment>
<keyword evidence="4" id="KW-1185">Reference proteome</keyword>
<dbReference type="EMBL" id="AYRZ02000001">
    <property type="protein sequence ID" value="PHT94740.1"/>
    <property type="molecule type" value="Genomic_DNA"/>
</dbReference>
<reference evidence="3 4" key="1">
    <citation type="journal article" date="2014" name="Nat. Genet.">
        <title>Genome sequence of the hot pepper provides insights into the evolution of pungency in Capsicum species.</title>
        <authorList>
            <person name="Kim S."/>
            <person name="Park M."/>
            <person name="Yeom S.I."/>
            <person name="Kim Y.M."/>
            <person name="Lee J.M."/>
            <person name="Lee H.A."/>
            <person name="Seo E."/>
            <person name="Choi J."/>
            <person name="Cheong K."/>
            <person name="Kim K.T."/>
            <person name="Jung K."/>
            <person name="Lee G.W."/>
            <person name="Oh S.K."/>
            <person name="Bae C."/>
            <person name="Kim S.B."/>
            <person name="Lee H.Y."/>
            <person name="Kim S.Y."/>
            <person name="Kim M.S."/>
            <person name="Kang B.C."/>
            <person name="Jo Y.D."/>
            <person name="Yang H.B."/>
            <person name="Jeong H.J."/>
            <person name="Kang W.H."/>
            <person name="Kwon J.K."/>
            <person name="Shin C."/>
            <person name="Lim J.Y."/>
            <person name="Park J.H."/>
            <person name="Huh J.H."/>
            <person name="Kim J.S."/>
            <person name="Kim B.D."/>
            <person name="Cohen O."/>
            <person name="Paran I."/>
            <person name="Suh M.C."/>
            <person name="Lee S.B."/>
            <person name="Kim Y.K."/>
            <person name="Shin Y."/>
            <person name="Noh S.J."/>
            <person name="Park J."/>
            <person name="Seo Y.S."/>
            <person name="Kwon S.Y."/>
            <person name="Kim H.A."/>
            <person name="Park J.M."/>
            <person name="Kim H.J."/>
            <person name="Choi S.B."/>
            <person name="Bosland P.W."/>
            <person name="Reeves G."/>
            <person name="Jo S.H."/>
            <person name="Lee B.W."/>
            <person name="Cho H.T."/>
            <person name="Choi H.S."/>
            <person name="Lee M.S."/>
            <person name="Yu Y."/>
            <person name="Do Choi Y."/>
            <person name="Park B.S."/>
            <person name="van Deynze A."/>
            <person name="Ashrafi H."/>
            <person name="Hill T."/>
            <person name="Kim W.T."/>
            <person name="Pai H.S."/>
            <person name="Ahn H.K."/>
            <person name="Yeam I."/>
            <person name="Giovannoni J.J."/>
            <person name="Rose J.K."/>
            <person name="Sorensen I."/>
            <person name="Lee S.J."/>
            <person name="Kim R.W."/>
            <person name="Choi I.Y."/>
            <person name="Choi B.S."/>
            <person name="Lim J.S."/>
            <person name="Lee Y.H."/>
            <person name="Choi D."/>
        </authorList>
    </citation>
    <scope>NUCLEOTIDE SEQUENCE [LARGE SCALE GENOMIC DNA]</scope>
    <source>
        <strain evidence="4">cv. CM334</strain>
    </source>
</reference>
<accession>A0A2G3AKK5</accession>
<gene>
    <name evidence="3" type="ORF">T459_02622</name>
</gene>
<comment type="caution">
    <text evidence="3">The sequence shown here is derived from an EMBL/GenBank/DDBJ whole genome shotgun (WGS) entry which is preliminary data.</text>
</comment>
<dbReference type="STRING" id="4072.A0A2G3AKK5"/>
<evidence type="ECO:0000256" key="1">
    <source>
        <dbReference type="ARBA" id="ARBA00010515"/>
    </source>
</evidence>
<dbReference type="OMA" id="PKIACER"/>
<dbReference type="PANTHER" id="PTHR23024:SF621">
    <property type="entry name" value="CARBOXYLESTERASE 2-RELATED"/>
    <property type="match status" value="1"/>
</dbReference>
<dbReference type="GO" id="GO:0016787">
    <property type="term" value="F:hydrolase activity"/>
    <property type="evidence" value="ECO:0007669"/>
    <property type="project" value="InterPro"/>
</dbReference>
<dbReference type="PANTHER" id="PTHR23024">
    <property type="entry name" value="ARYLACETAMIDE DEACETYLASE"/>
    <property type="match status" value="1"/>
</dbReference>
<evidence type="ECO:0000313" key="4">
    <source>
        <dbReference type="Proteomes" id="UP000222542"/>
    </source>
</evidence>
<protein>
    <recommendedName>
        <fullName evidence="2">Alpha/beta hydrolase fold-3 domain-containing protein</fullName>
    </recommendedName>
</protein>